<dbReference type="AlphaFoldDB" id="A0A818RKH0"/>
<organism evidence="2 4">
    <name type="scientific">Rotaria socialis</name>
    <dbReference type="NCBI Taxonomy" id="392032"/>
    <lineage>
        <taxon>Eukaryota</taxon>
        <taxon>Metazoa</taxon>
        <taxon>Spiralia</taxon>
        <taxon>Gnathifera</taxon>
        <taxon>Rotifera</taxon>
        <taxon>Eurotatoria</taxon>
        <taxon>Bdelloidea</taxon>
        <taxon>Philodinida</taxon>
        <taxon>Philodinidae</taxon>
        <taxon>Rotaria</taxon>
    </lineage>
</organism>
<sequence>MDLKIPKSAGVLIALMFTPLILWGFIAASSYVTNRDIRNAFTNTTCLLLNYTVLKHTCEDRIQSRGTNPNEYTCFDETFHVSYPIFNRTQITSIFHSARKKKAHQQTQIGQNYTCYYKTSDITVFIWELPNAKSHLIRMCVAFGLLLILSALLVPALLYLFKIKISCDCSCRSTLGVPLTLFVLALLCLFTTKFSCDCSSRSIFGAFIKKRSNNVKEKMNVESTNKIELNNMNTSHL</sequence>
<feature type="transmembrane region" description="Helical" evidence="1">
    <location>
        <begin position="12"/>
        <end position="32"/>
    </location>
</feature>
<protein>
    <submittedName>
        <fullName evidence="2">Uncharacterized protein</fullName>
    </submittedName>
</protein>
<accession>A0A818RKH0</accession>
<feature type="transmembrane region" description="Helical" evidence="1">
    <location>
        <begin position="136"/>
        <end position="161"/>
    </location>
</feature>
<comment type="caution">
    <text evidence="2">The sequence shown here is derived from an EMBL/GenBank/DDBJ whole genome shotgun (WGS) entry which is preliminary data.</text>
</comment>
<gene>
    <name evidence="2" type="ORF">KIK155_LOCUS23531</name>
    <name evidence="3" type="ORF">TOA249_LOCUS6945</name>
</gene>
<proteinExistence type="predicted"/>
<evidence type="ECO:0000313" key="4">
    <source>
        <dbReference type="Proteomes" id="UP000663865"/>
    </source>
</evidence>
<dbReference type="Proteomes" id="UP000663865">
    <property type="component" value="Unassembled WGS sequence"/>
</dbReference>
<evidence type="ECO:0000256" key="1">
    <source>
        <dbReference type="SAM" id="Phobius"/>
    </source>
</evidence>
<evidence type="ECO:0000313" key="3">
    <source>
        <dbReference type="EMBL" id="CAF4547271.1"/>
    </source>
</evidence>
<keyword evidence="1" id="KW-0472">Membrane</keyword>
<feature type="transmembrane region" description="Helical" evidence="1">
    <location>
        <begin position="173"/>
        <end position="192"/>
    </location>
</feature>
<dbReference type="EMBL" id="CAJNYV010004179">
    <property type="protein sequence ID" value="CAF3652251.1"/>
    <property type="molecule type" value="Genomic_DNA"/>
</dbReference>
<reference evidence="2" key="1">
    <citation type="submission" date="2021-02" db="EMBL/GenBank/DDBJ databases">
        <authorList>
            <person name="Nowell W R."/>
        </authorList>
    </citation>
    <scope>NUCLEOTIDE SEQUENCE</scope>
</reference>
<keyword evidence="1" id="KW-1133">Transmembrane helix</keyword>
<evidence type="ECO:0000313" key="2">
    <source>
        <dbReference type="EMBL" id="CAF3652251.1"/>
    </source>
</evidence>
<keyword evidence="1" id="KW-0812">Transmembrane</keyword>
<dbReference type="EMBL" id="CAJOBS010000303">
    <property type="protein sequence ID" value="CAF4547271.1"/>
    <property type="molecule type" value="Genomic_DNA"/>
</dbReference>
<dbReference type="Proteomes" id="UP000663838">
    <property type="component" value="Unassembled WGS sequence"/>
</dbReference>
<name>A0A818RKH0_9BILA</name>